<feature type="coiled-coil region" evidence="11">
    <location>
        <begin position="67"/>
        <end position="94"/>
    </location>
</feature>
<dbReference type="SUPFAM" id="SSF55681">
    <property type="entry name" value="Class II aaRS and biotin synthetases"/>
    <property type="match status" value="1"/>
</dbReference>
<dbReference type="InterPro" id="IPR045864">
    <property type="entry name" value="aa-tRNA-synth_II/BPL/LPL"/>
</dbReference>
<evidence type="ECO:0000313" key="14">
    <source>
        <dbReference type="Proteomes" id="UP000663859"/>
    </source>
</evidence>
<dbReference type="InterPro" id="IPR002314">
    <property type="entry name" value="aa-tRNA-synt_IIb"/>
</dbReference>
<evidence type="ECO:0000256" key="8">
    <source>
        <dbReference type="NCBIfam" id="TIGR00414"/>
    </source>
</evidence>
<dbReference type="InterPro" id="IPR010978">
    <property type="entry name" value="tRNA-bd_arm"/>
</dbReference>
<evidence type="ECO:0000256" key="1">
    <source>
        <dbReference type="ARBA" id="ARBA00012840"/>
    </source>
</evidence>
<dbReference type="NCBIfam" id="TIGR00414">
    <property type="entry name" value="serS"/>
    <property type="match status" value="1"/>
</dbReference>
<dbReference type="InterPro" id="IPR015866">
    <property type="entry name" value="Ser-tRNA-synth_1_N"/>
</dbReference>
<protein>
    <recommendedName>
        <fullName evidence="1 8">Serine--tRNA ligase</fullName>
        <ecNumber evidence="1 8">6.1.1.11</ecNumber>
    </recommendedName>
</protein>
<dbReference type="PRINTS" id="PR00981">
    <property type="entry name" value="TRNASYNTHSER"/>
</dbReference>
<dbReference type="GO" id="GO:0005737">
    <property type="term" value="C:cytoplasm"/>
    <property type="evidence" value="ECO:0007669"/>
    <property type="project" value="UniProtKB-UniRule"/>
</dbReference>
<keyword evidence="6" id="KW-0648">Protein biosynthesis</keyword>
<dbReference type="PANTHER" id="PTHR11778">
    <property type="entry name" value="SERYL-TRNA SYNTHETASE"/>
    <property type="match status" value="1"/>
</dbReference>
<feature type="binding site" evidence="9">
    <location>
        <position position="382"/>
    </location>
    <ligand>
        <name>L-serine</name>
        <dbReference type="ChEBI" id="CHEBI:33384"/>
    </ligand>
</feature>
<evidence type="ECO:0000256" key="7">
    <source>
        <dbReference type="ARBA" id="ARBA00023146"/>
    </source>
</evidence>
<feature type="binding site" evidence="10">
    <location>
        <begin position="349"/>
        <end position="352"/>
    </location>
    <ligand>
        <name>ATP</name>
        <dbReference type="ChEBI" id="CHEBI:30616"/>
    </ligand>
</feature>
<organism evidence="13 14">
    <name type="scientific">Candidatus Methylacidithermus pantelleriae</name>
    <dbReference type="NCBI Taxonomy" id="2744239"/>
    <lineage>
        <taxon>Bacteria</taxon>
        <taxon>Pseudomonadati</taxon>
        <taxon>Verrucomicrobiota</taxon>
        <taxon>Methylacidiphilae</taxon>
        <taxon>Methylacidiphilales</taxon>
        <taxon>Methylacidiphilaceae</taxon>
        <taxon>Candidatus Methylacidithermus</taxon>
    </lineage>
</organism>
<dbReference type="RefSeq" id="WP_174582262.1">
    <property type="nucleotide sequence ID" value="NZ_CAJNOB010000034.1"/>
</dbReference>
<dbReference type="Pfam" id="PF00587">
    <property type="entry name" value="tRNA-synt_2b"/>
    <property type="match status" value="1"/>
</dbReference>
<evidence type="ECO:0000256" key="10">
    <source>
        <dbReference type="PIRSR" id="PIRSR001529-2"/>
    </source>
</evidence>
<dbReference type="GO" id="GO:0004828">
    <property type="term" value="F:serine-tRNA ligase activity"/>
    <property type="evidence" value="ECO:0007669"/>
    <property type="project" value="UniProtKB-UniRule"/>
</dbReference>
<accession>A0A8J2BNE0</accession>
<evidence type="ECO:0000313" key="13">
    <source>
        <dbReference type="EMBL" id="CAF0701236.1"/>
    </source>
</evidence>
<feature type="site" description="Important for serine binding" evidence="9">
    <location>
        <position position="384"/>
    </location>
</feature>
<evidence type="ECO:0000256" key="11">
    <source>
        <dbReference type="SAM" id="Coils"/>
    </source>
</evidence>
<gene>
    <name evidence="13" type="ORF">MPNT_40194</name>
</gene>
<feature type="domain" description="Aminoacyl-transfer RNA synthetases class-II family profile" evidence="12">
    <location>
        <begin position="171"/>
        <end position="421"/>
    </location>
</feature>
<dbReference type="Gene3D" id="1.10.287.40">
    <property type="entry name" value="Serine-tRNA synthetase, tRNA binding domain"/>
    <property type="match status" value="1"/>
</dbReference>
<keyword evidence="5 10" id="KW-0067">ATP-binding</keyword>
<dbReference type="InterPro" id="IPR002317">
    <property type="entry name" value="Ser-tRNA-ligase_type_1"/>
</dbReference>
<feature type="binding site" evidence="9">
    <location>
        <position position="262"/>
    </location>
    <ligand>
        <name>L-serine</name>
        <dbReference type="ChEBI" id="CHEBI:33384"/>
    </ligand>
</feature>
<feature type="binding site" evidence="10">
    <location>
        <begin position="262"/>
        <end position="264"/>
    </location>
    <ligand>
        <name>ATP</name>
        <dbReference type="ChEBI" id="CHEBI:30616"/>
    </ligand>
</feature>
<keyword evidence="2" id="KW-0963">Cytoplasm</keyword>
<proteinExistence type="predicted"/>
<sequence>MVDPRHVVFHATRYREEMENRGMDPSVVDEFVSSYNQWRSHLAECEKCLAEKNRRARAFLEVPPEKKQSYLEESKRLSLRIEELQRVVEEYRKRMDLLLPQIPVLSLPCVPIGRSSEENRLLREFRPETIRWSSPRPYYELPLYGREICPEEGVRAFGTRGYYLRGSVALLQKALLDYALEQIVAEGFELFYPPLLLNAEILRGTGHLPDFEGQQYEVRIDEGRSAYLVGSAEPSLMAFFAGKKLREEELPIRVTASTSCFRKEAGSHGKDQKGIVRTHQFEKVEMVVICTAEQAGSMFEELLRIEEKIYQGLGLHYRVMELCTAELPKKHCRQVDIEAFFPGQGKFIEISSNGNAADFQTRSLGIRFTASSTKSAIPWSLNCTGITFRTGLAILEQYQKEDGSVEVPEILRARMGRERIG</sequence>
<dbReference type="EC" id="6.1.1.11" evidence="1 8"/>
<comment type="caution">
    <text evidence="13">The sequence shown here is derived from an EMBL/GenBank/DDBJ whole genome shotgun (WGS) entry which is preliminary data.</text>
</comment>
<evidence type="ECO:0000256" key="9">
    <source>
        <dbReference type="PIRSR" id="PIRSR001529-1"/>
    </source>
</evidence>
<dbReference type="PIRSF" id="PIRSF001529">
    <property type="entry name" value="Ser-tRNA-synth_IIa"/>
    <property type="match status" value="1"/>
</dbReference>
<dbReference type="PROSITE" id="PS50862">
    <property type="entry name" value="AA_TRNA_LIGASE_II"/>
    <property type="match status" value="1"/>
</dbReference>
<dbReference type="GO" id="GO:0006434">
    <property type="term" value="P:seryl-tRNA aminoacylation"/>
    <property type="evidence" value="ECO:0007669"/>
    <property type="project" value="UniProtKB-UniRule"/>
</dbReference>
<evidence type="ECO:0000259" key="12">
    <source>
        <dbReference type="PROSITE" id="PS50862"/>
    </source>
</evidence>
<keyword evidence="11" id="KW-0175">Coiled coil</keyword>
<evidence type="ECO:0000256" key="3">
    <source>
        <dbReference type="ARBA" id="ARBA00022598"/>
    </source>
</evidence>
<dbReference type="EMBL" id="CAJNOB010000034">
    <property type="protein sequence ID" value="CAF0701236.1"/>
    <property type="molecule type" value="Genomic_DNA"/>
</dbReference>
<dbReference type="InterPro" id="IPR042103">
    <property type="entry name" value="SerRS_1_N_sf"/>
</dbReference>
<evidence type="ECO:0000256" key="2">
    <source>
        <dbReference type="ARBA" id="ARBA00022490"/>
    </source>
</evidence>
<dbReference type="InterPro" id="IPR006195">
    <property type="entry name" value="aa-tRNA-synth_II"/>
</dbReference>
<evidence type="ECO:0000256" key="6">
    <source>
        <dbReference type="ARBA" id="ARBA00022917"/>
    </source>
</evidence>
<keyword evidence="14" id="KW-1185">Reference proteome</keyword>
<dbReference type="Gene3D" id="3.30.930.10">
    <property type="entry name" value="Bira Bifunctional Protein, Domain 2"/>
    <property type="match status" value="1"/>
</dbReference>
<feature type="binding site" evidence="9">
    <location>
        <position position="285"/>
    </location>
    <ligand>
        <name>L-serine</name>
        <dbReference type="ChEBI" id="CHEBI:33384"/>
    </ligand>
</feature>
<keyword evidence="4" id="KW-0547">Nucleotide-binding</keyword>
<dbReference type="Proteomes" id="UP000663859">
    <property type="component" value="Unassembled WGS sequence"/>
</dbReference>
<reference evidence="13" key="1">
    <citation type="submission" date="2021-02" db="EMBL/GenBank/DDBJ databases">
        <authorList>
            <person name="Cremers G."/>
            <person name="Picone N."/>
        </authorList>
    </citation>
    <scope>NUCLEOTIDE SEQUENCE</scope>
    <source>
        <strain evidence="13">PQ17</strain>
    </source>
</reference>
<dbReference type="GO" id="GO:0005524">
    <property type="term" value="F:ATP binding"/>
    <property type="evidence" value="ECO:0007669"/>
    <property type="project" value="UniProtKB-KW"/>
</dbReference>
<dbReference type="Pfam" id="PF02403">
    <property type="entry name" value="Seryl_tRNA_N"/>
    <property type="match status" value="1"/>
</dbReference>
<evidence type="ECO:0000256" key="4">
    <source>
        <dbReference type="ARBA" id="ARBA00022741"/>
    </source>
</evidence>
<evidence type="ECO:0000256" key="5">
    <source>
        <dbReference type="ARBA" id="ARBA00022840"/>
    </source>
</evidence>
<dbReference type="SUPFAM" id="SSF46589">
    <property type="entry name" value="tRNA-binding arm"/>
    <property type="match status" value="1"/>
</dbReference>
<dbReference type="AlphaFoldDB" id="A0A8J2BNE0"/>
<name>A0A8J2BNE0_9BACT</name>
<keyword evidence="7" id="KW-0030">Aminoacyl-tRNA synthetase</keyword>
<keyword evidence="3 13" id="KW-0436">Ligase</keyword>